<reference evidence="1 2" key="1">
    <citation type="journal article" date="2020" name="Int. J. Syst. Evol. Microbiol.">
        <title>Reclassification of Streptomyces castelarensis and Streptomyces sporoclivatus as later heterotypic synonyms of Streptomyces antimycoticus.</title>
        <authorList>
            <person name="Komaki H."/>
            <person name="Tamura T."/>
        </authorList>
    </citation>
    <scope>NUCLEOTIDE SEQUENCE [LARGE SCALE GENOMIC DNA]</scope>
    <source>
        <strain evidence="1 2">NBRC 12839</strain>
    </source>
</reference>
<proteinExistence type="predicted"/>
<comment type="caution">
    <text evidence="1">The sequence shown here is derived from an EMBL/GenBank/DDBJ whole genome shotgun (WGS) entry which is preliminary data.</text>
</comment>
<evidence type="ECO:0000313" key="1">
    <source>
        <dbReference type="EMBL" id="GDY41604.1"/>
    </source>
</evidence>
<dbReference type="AlphaFoldDB" id="A0A4D4K078"/>
<accession>A0A4D4K078</accession>
<gene>
    <name evidence="1" type="ORF">SANT12839_024860</name>
</gene>
<keyword evidence="2" id="KW-1185">Reference proteome</keyword>
<evidence type="ECO:0000313" key="2">
    <source>
        <dbReference type="Proteomes" id="UP000299290"/>
    </source>
</evidence>
<sequence length="79" mass="8174">MPDPHRPSSVARTIAIGSLPGTKLVRNATRVPGSATTGTGSRATSVAWALETTVNRRKPSISAIETSIARSAARCHHGA</sequence>
<name>A0A4D4K078_9ACTN</name>
<protein>
    <submittedName>
        <fullName evidence="1">Uncharacterized protein</fullName>
    </submittedName>
</protein>
<organism evidence="1 2">
    <name type="scientific">Streptomyces antimycoticus</name>
    <dbReference type="NCBI Taxonomy" id="68175"/>
    <lineage>
        <taxon>Bacteria</taxon>
        <taxon>Bacillati</taxon>
        <taxon>Actinomycetota</taxon>
        <taxon>Actinomycetes</taxon>
        <taxon>Kitasatosporales</taxon>
        <taxon>Streptomycetaceae</taxon>
        <taxon>Streptomyces</taxon>
        <taxon>Streptomyces violaceusniger group</taxon>
    </lineage>
</organism>
<dbReference type="Proteomes" id="UP000299290">
    <property type="component" value="Unassembled WGS sequence"/>
</dbReference>
<dbReference type="EMBL" id="BJHV01000001">
    <property type="protein sequence ID" value="GDY41604.1"/>
    <property type="molecule type" value="Genomic_DNA"/>
</dbReference>